<accession>A0AA96CU99</accession>
<keyword evidence="7 8" id="KW-0998">Cell outer membrane</keyword>
<feature type="domain" description="TonB-dependent receptor plug" evidence="11">
    <location>
        <begin position="40"/>
        <end position="149"/>
    </location>
</feature>
<evidence type="ECO:0000256" key="9">
    <source>
        <dbReference type="RuleBase" id="RU003357"/>
    </source>
</evidence>
<evidence type="ECO:0000259" key="10">
    <source>
        <dbReference type="Pfam" id="PF00593"/>
    </source>
</evidence>
<evidence type="ECO:0000256" key="3">
    <source>
        <dbReference type="ARBA" id="ARBA00022452"/>
    </source>
</evidence>
<dbReference type="GO" id="GO:0044718">
    <property type="term" value="P:siderophore transmembrane transport"/>
    <property type="evidence" value="ECO:0007669"/>
    <property type="project" value="TreeGrafter"/>
</dbReference>
<dbReference type="Gene3D" id="2.40.170.20">
    <property type="entry name" value="TonB-dependent receptor, beta-barrel domain"/>
    <property type="match status" value="1"/>
</dbReference>
<dbReference type="InterPro" id="IPR000531">
    <property type="entry name" value="Beta-barrel_TonB"/>
</dbReference>
<dbReference type="InterPro" id="IPR036942">
    <property type="entry name" value="Beta-barrel_TonB_sf"/>
</dbReference>
<evidence type="ECO:0000313" key="12">
    <source>
        <dbReference type="EMBL" id="WNL15730.1"/>
    </source>
</evidence>
<dbReference type="PROSITE" id="PS52016">
    <property type="entry name" value="TONB_DEPENDENT_REC_3"/>
    <property type="match status" value="1"/>
</dbReference>
<evidence type="ECO:0000256" key="5">
    <source>
        <dbReference type="ARBA" id="ARBA00023077"/>
    </source>
</evidence>
<name>A0AA96CU99_9BACT</name>
<evidence type="ECO:0000256" key="4">
    <source>
        <dbReference type="ARBA" id="ARBA00022692"/>
    </source>
</evidence>
<organism evidence="12">
    <name type="scientific">Arcobacter sp. AZ-2023</name>
    <dbReference type="NCBI Taxonomy" id="3074453"/>
    <lineage>
        <taxon>Bacteria</taxon>
        <taxon>Pseudomonadati</taxon>
        <taxon>Campylobacterota</taxon>
        <taxon>Epsilonproteobacteria</taxon>
        <taxon>Campylobacterales</taxon>
        <taxon>Arcobacteraceae</taxon>
        <taxon>Arcobacter</taxon>
    </lineage>
</organism>
<reference evidence="12" key="1">
    <citation type="submission" date="2023-09" db="EMBL/GenBank/DDBJ databases">
        <title>Arcobacter tbilisiensis sp. nov. isolated from chicken meat in Tbilisi, Georgia.</title>
        <authorList>
            <person name="Matthias R."/>
            <person name="Zautner A.E."/>
        </authorList>
    </citation>
    <scope>NUCLEOTIDE SEQUENCE</scope>
    <source>
        <strain evidence="12">LEO 107</strain>
    </source>
</reference>
<evidence type="ECO:0000256" key="8">
    <source>
        <dbReference type="PROSITE-ProRule" id="PRU01360"/>
    </source>
</evidence>
<proteinExistence type="inferred from homology"/>
<dbReference type="GO" id="GO:0015344">
    <property type="term" value="F:siderophore uptake transmembrane transporter activity"/>
    <property type="evidence" value="ECO:0007669"/>
    <property type="project" value="TreeGrafter"/>
</dbReference>
<keyword evidence="2 8" id="KW-0813">Transport</keyword>
<evidence type="ECO:0000256" key="2">
    <source>
        <dbReference type="ARBA" id="ARBA00022448"/>
    </source>
</evidence>
<feature type="domain" description="TonB-dependent receptor-like beta-barrel" evidence="10">
    <location>
        <begin position="167"/>
        <end position="607"/>
    </location>
</feature>
<dbReference type="InterPro" id="IPR012910">
    <property type="entry name" value="Plug_dom"/>
</dbReference>
<dbReference type="SUPFAM" id="SSF56935">
    <property type="entry name" value="Porins"/>
    <property type="match status" value="1"/>
</dbReference>
<evidence type="ECO:0000259" key="11">
    <source>
        <dbReference type="Pfam" id="PF07715"/>
    </source>
</evidence>
<dbReference type="PANTHER" id="PTHR30069:SF27">
    <property type="entry name" value="BLL4766 PROTEIN"/>
    <property type="match status" value="1"/>
</dbReference>
<keyword evidence="6 8" id="KW-0472">Membrane</keyword>
<protein>
    <submittedName>
        <fullName evidence="12">TonB-dependent receptor</fullName>
    </submittedName>
</protein>
<keyword evidence="12" id="KW-0675">Receptor</keyword>
<keyword evidence="3 8" id="KW-1134">Transmembrane beta strand</keyword>
<comment type="similarity">
    <text evidence="8 9">Belongs to the TonB-dependent receptor family.</text>
</comment>
<dbReference type="InterPro" id="IPR039426">
    <property type="entry name" value="TonB-dep_rcpt-like"/>
</dbReference>
<evidence type="ECO:0000256" key="1">
    <source>
        <dbReference type="ARBA" id="ARBA00004571"/>
    </source>
</evidence>
<dbReference type="Pfam" id="PF00593">
    <property type="entry name" value="TonB_dep_Rec_b-barrel"/>
    <property type="match status" value="1"/>
</dbReference>
<dbReference type="AlphaFoldDB" id="A0AA96CU99"/>
<dbReference type="PANTHER" id="PTHR30069">
    <property type="entry name" value="TONB-DEPENDENT OUTER MEMBRANE RECEPTOR"/>
    <property type="match status" value="1"/>
</dbReference>
<evidence type="ECO:0000256" key="7">
    <source>
        <dbReference type="ARBA" id="ARBA00023237"/>
    </source>
</evidence>
<sequence length="643" mass="73165">MKKINVSLVASFLLATNLYSNETKLETVTISANPIETDEKKATFATEVYTKKDIEQSNSKDIYDFLSSQTSVKVMPNMGNTFSQSLDMRGYGLENGNQNLVVIVNGRRLNNIDMAPQLLSSISIDSIEKIEIIKGSGSVRYGDGANSGVINIVTDKKNSNYIKTAFGDNFTKNGVVSLGYGNEYIIANAYIDYSSTNGSIEDLNEKTNENYIKNKNFSIIFTPIENLELNLVRTYSNMNLNYANPITLDQFKNNPNLSPNGFNEQYFSSYVTTAGIRYDFNSDFYIDANFSDEDKISNFITWSNSSKYEYKSFNSSINYKNDIFKTSLGVDGFKGKRIGNTNTTSKDNMAGFASFEINATDDLILSTGFRRENVKYEYNPQSGTNLKQDSYLNAYDFGINYTLDENQSVFANYNRSFQAPDIDRFFSRGGGFNEFIEPAKVDNYNIGYNNIQNNNKLKVSLFRANLKNEIYFYDSGDWMIPSYNTNIDKSYKYGLEVYDKYLINDKLFTSLNYSYIIAKIDEENKSNGAYNGKKLPGVSKHNLSLALGYSPTKNFETILSHSYRSSTYAIGDFKNNFYEKQKHYHSTDLSFNFKKKNVELFAKIQNLFDQKNGLWVANTWGSSDTVYPVNFERTFFAGMKVNF</sequence>
<comment type="subcellular location">
    <subcellularLocation>
        <location evidence="1 8">Cell outer membrane</location>
        <topology evidence="1 8">Multi-pass membrane protein</topology>
    </subcellularLocation>
</comment>
<dbReference type="Gene3D" id="2.170.130.10">
    <property type="entry name" value="TonB-dependent receptor, plug domain"/>
    <property type="match status" value="1"/>
</dbReference>
<dbReference type="Pfam" id="PF07715">
    <property type="entry name" value="Plug"/>
    <property type="match status" value="1"/>
</dbReference>
<keyword evidence="4 8" id="KW-0812">Transmembrane</keyword>
<evidence type="ECO:0000256" key="6">
    <source>
        <dbReference type="ARBA" id="ARBA00023136"/>
    </source>
</evidence>
<dbReference type="InterPro" id="IPR037066">
    <property type="entry name" value="Plug_dom_sf"/>
</dbReference>
<gene>
    <name evidence="12" type="ORF">RJG54_05725</name>
</gene>
<keyword evidence="5 9" id="KW-0798">TonB box</keyword>
<dbReference type="GO" id="GO:0009279">
    <property type="term" value="C:cell outer membrane"/>
    <property type="evidence" value="ECO:0007669"/>
    <property type="project" value="UniProtKB-SubCell"/>
</dbReference>
<dbReference type="EMBL" id="CP134846">
    <property type="protein sequence ID" value="WNL15730.1"/>
    <property type="molecule type" value="Genomic_DNA"/>
</dbReference>